<dbReference type="Proteomes" id="UP000053718">
    <property type="component" value="Unassembled WGS sequence"/>
</dbReference>
<dbReference type="OrthoDB" id="6294340at2"/>
<organism evidence="2 3">
    <name type="scientific">Pseudidiomarina atlantica</name>
    <dbReference type="NCBI Taxonomy" id="1517416"/>
    <lineage>
        <taxon>Bacteria</taxon>
        <taxon>Pseudomonadati</taxon>
        <taxon>Pseudomonadota</taxon>
        <taxon>Gammaproteobacteria</taxon>
        <taxon>Alteromonadales</taxon>
        <taxon>Idiomarinaceae</taxon>
        <taxon>Pseudidiomarina</taxon>
    </lineage>
</organism>
<dbReference type="EMBL" id="JPIN01000012">
    <property type="protein sequence ID" value="KFZ28150.1"/>
    <property type="molecule type" value="Genomic_DNA"/>
</dbReference>
<evidence type="ECO:0000313" key="3">
    <source>
        <dbReference type="Proteomes" id="UP000053718"/>
    </source>
</evidence>
<protein>
    <recommendedName>
        <fullName evidence="4">DUF3566 domain-containing protein</fullName>
    </recommendedName>
</protein>
<dbReference type="STRING" id="1517416.IDAT_11230"/>
<accession>A0A094IKB2</accession>
<keyword evidence="3" id="KW-1185">Reference proteome</keyword>
<feature type="transmembrane region" description="Helical" evidence="1">
    <location>
        <begin position="56"/>
        <end position="84"/>
    </location>
</feature>
<gene>
    <name evidence="2" type="ORF">IDAT_11230</name>
</gene>
<evidence type="ECO:0008006" key="4">
    <source>
        <dbReference type="Google" id="ProtNLM"/>
    </source>
</evidence>
<dbReference type="AlphaFoldDB" id="A0A094IKB2"/>
<dbReference type="RefSeq" id="WP_034733611.1">
    <property type="nucleotide sequence ID" value="NZ_JPIN01000012.1"/>
</dbReference>
<evidence type="ECO:0000256" key="1">
    <source>
        <dbReference type="SAM" id="Phobius"/>
    </source>
</evidence>
<comment type="caution">
    <text evidence="2">The sequence shown here is derived from an EMBL/GenBank/DDBJ whole genome shotgun (WGS) entry which is preliminary data.</text>
</comment>
<keyword evidence="1" id="KW-0812">Transmembrane</keyword>
<evidence type="ECO:0000313" key="2">
    <source>
        <dbReference type="EMBL" id="KFZ28150.1"/>
    </source>
</evidence>
<sequence length="113" mass="12224">MNQLSYIAPHRTAVVCGLVVAVATAIFFIPLAALMYLATLADGTGESVMITFSLSLVAFVFAPLVYFIMTYIGVLILAWVYNLIARKTGGIKFKLTPVDPSNPPQQQLEAEQG</sequence>
<keyword evidence="1" id="KW-0472">Membrane</keyword>
<feature type="transmembrane region" description="Helical" evidence="1">
    <location>
        <begin position="12"/>
        <end position="36"/>
    </location>
</feature>
<name>A0A094IKB2_9GAMM</name>
<keyword evidence="1" id="KW-1133">Transmembrane helix</keyword>
<proteinExistence type="predicted"/>
<reference evidence="2 3" key="1">
    <citation type="submission" date="2014-06" db="EMBL/GenBank/DDBJ databases">
        <title>Draft genome sequence of Idiomarina sp. MCCC 1A10513.</title>
        <authorList>
            <person name="Du J."/>
            <person name="Lai Q."/>
            <person name="Shao Z."/>
        </authorList>
    </citation>
    <scope>NUCLEOTIDE SEQUENCE [LARGE SCALE GENOMIC DNA]</scope>
    <source>
        <strain evidence="2 3">MCCC 1A10513</strain>
    </source>
</reference>